<feature type="transmembrane region" description="Helical" evidence="1">
    <location>
        <begin position="172"/>
        <end position="194"/>
    </location>
</feature>
<evidence type="ECO:0000256" key="1">
    <source>
        <dbReference type="SAM" id="Phobius"/>
    </source>
</evidence>
<reference evidence="2 3" key="1">
    <citation type="submission" date="2020-07" db="EMBL/GenBank/DDBJ databases">
        <title>Comparative genomics of pyrophilous fungi reveals a link between fire events and developmental genes.</title>
        <authorList>
            <consortium name="DOE Joint Genome Institute"/>
            <person name="Steindorff A.S."/>
            <person name="Carver A."/>
            <person name="Calhoun S."/>
            <person name="Stillman K."/>
            <person name="Liu H."/>
            <person name="Lipzen A."/>
            <person name="Pangilinan J."/>
            <person name="Labutti K."/>
            <person name="Bruns T.D."/>
            <person name="Grigoriev I.V."/>
        </authorList>
    </citation>
    <scope>NUCLEOTIDE SEQUENCE [LARGE SCALE GENOMIC DNA]</scope>
    <source>
        <strain evidence="2 3">CBS 144469</strain>
    </source>
</reference>
<organism evidence="2 3">
    <name type="scientific">Ephemerocybe angulata</name>
    <dbReference type="NCBI Taxonomy" id="980116"/>
    <lineage>
        <taxon>Eukaryota</taxon>
        <taxon>Fungi</taxon>
        <taxon>Dikarya</taxon>
        <taxon>Basidiomycota</taxon>
        <taxon>Agaricomycotina</taxon>
        <taxon>Agaricomycetes</taxon>
        <taxon>Agaricomycetidae</taxon>
        <taxon>Agaricales</taxon>
        <taxon>Agaricineae</taxon>
        <taxon>Psathyrellaceae</taxon>
        <taxon>Ephemerocybe</taxon>
    </lineage>
</organism>
<feature type="transmembrane region" description="Helical" evidence="1">
    <location>
        <begin position="46"/>
        <end position="71"/>
    </location>
</feature>
<name>A0A8H6M0C1_9AGAR</name>
<feature type="transmembrane region" description="Helical" evidence="1">
    <location>
        <begin position="115"/>
        <end position="133"/>
    </location>
</feature>
<feature type="transmembrane region" description="Helical" evidence="1">
    <location>
        <begin position="20"/>
        <end position="37"/>
    </location>
</feature>
<gene>
    <name evidence="2" type="ORF">DFP72DRAFT_1072152</name>
</gene>
<evidence type="ECO:0000313" key="2">
    <source>
        <dbReference type="EMBL" id="KAF6750723.1"/>
    </source>
</evidence>
<dbReference type="EMBL" id="JACGCI010000055">
    <property type="protein sequence ID" value="KAF6750723.1"/>
    <property type="molecule type" value="Genomic_DNA"/>
</dbReference>
<feature type="transmembrane region" description="Helical" evidence="1">
    <location>
        <begin position="200"/>
        <end position="222"/>
    </location>
</feature>
<accession>A0A8H6M0C1</accession>
<dbReference type="AlphaFoldDB" id="A0A8H6M0C1"/>
<keyword evidence="3" id="KW-1185">Reference proteome</keyword>
<dbReference type="OrthoDB" id="3032967at2759"/>
<dbReference type="Proteomes" id="UP000521943">
    <property type="component" value="Unassembled WGS sequence"/>
</dbReference>
<comment type="caution">
    <text evidence="2">The sequence shown here is derived from an EMBL/GenBank/DDBJ whole genome shotgun (WGS) entry which is preliminary data.</text>
</comment>
<sequence length="274" mass="30691">MSLSLEQLASLTKHFSDSIALEYIQLGFITAFVPTIWPQKWRAGKILFVTAQYPLLTIATFGIIGGDRVYLTLTPNVCRHLALSIAAARKISNISSELVLLLCLHALLGAKWRHLVIMVTVYLGLATASSVMSAEYTTYTLRDLALLTLVILYVRYRGQTGFLIQTIRRDGGLYVFVFIVIRLLSAIVAAFHLNLGYYNYLLNVIGHLQTWGLPILACRLLLNLRRTDDPDIRTRISTIIFDGKSEDDDDEQTAGRQGELELMTPFAGLGRRRA</sequence>
<evidence type="ECO:0000313" key="3">
    <source>
        <dbReference type="Proteomes" id="UP000521943"/>
    </source>
</evidence>
<keyword evidence="1" id="KW-1133">Transmembrane helix</keyword>
<protein>
    <submittedName>
        <fullName evidence="2">Uncharacterized protein</fullName>
    </submittedName>
</protein>
<keyword evidence="1" id="KW-0472">Membrane</keyword>
<proteinExistence type="predicted"/>
<keyword evidence="1" id="KW-0812">Transmembrane</keyword>